<feature type="compositionally biased region" description="Low complexity" evidence="4">
    <location>
        <begin position="1"/>
        <end position="21"/>
    </location>
</feature>
<evidence type="ECO:0000259" key="5">
    <source>
        <dbReference type="SMART" id="SM00338"/>
    </source>
</evidence>
<evidence type="ECO:0000256" key="1">
    <source>
        <dbReference type="ARBA" id="ARBA00004123"/>
    </source>
</evidence>
<dbReference type="Gene3D" id="1.20.5.170">
    <property type="match status" value="1"/>
</dbReference>
<reference evidence="6 7" key="1">
    <citation type="submission" date="2024-01" db="EMBL/GenBank/DDBJ databases">
        <title>The complete chloroplast genome sequence of Lithospermum erythrorhizon: insights into the phylogenetic relationship among Boraginaceae species and the maternal lineages of purple gromwells.</title>
        <authorList>
            <person name="Okada T."/>
            <person name="Watanabe K."/>
        </authorList>
    </citation>
    <scope>NUCLEOTIDE SEQUENCE [LARGE SCALE GENOMIC DNA]</scope>
</reference>
<comment type="subcellular location">
    <subcellularLocation>
        <location evidence="1">Nucleus</location>
    </subcellularLocation>
</comment>
<dbReference type="GO" id="GO:0045893">
    <property type="term" value="P:positive regulation of DNA-templated transcription"/>
    <property type="evidence" value="ECO:0007669"/>
    <property type="project" value="InterPro"/>
</dbReference>
<dbReference type="InterPro" id="IPR004827">
    <property type="entry name" value="bZIP"/>
</dbReference>
<protein>
    <submittedName>
        <fullName evidence="6">Basic leucine zipper transcription factor</fullName>
    </submittedName>
</protein>
<keyword evidence="2" id="KW-0238">DNA-binding</keyword>
<dbReference type="Proteomes" id="UP001454036">
    <property type="component" value="Unassembled WGS sequence"/>
</dbReference>
<dbReference type="PANTHER" id="PTHR22952">
    <property type="entry name" value="CAMP-RESPONSE ELEMENT BINDING PROTEIN-RELATED"/>
    <property type="match status" value="1"/>
</dbReference>
<evidence type="ECO:0000256" key="4">
    <source>
        <dbReference type="SAM" id="MobiDB-lite"/>
    </source>
</evidence>
<dbReference type="InterPro" id="IPR043452">
    <property type="entry name" value="BZIP46-like"/>
</dbReference>
<keyword evidence="7" id="KW-1185">Reference proteome</keyword>
<feature type="region of interest" description="Disordered" evidence="4">
    <location>
        <begin position="197"/>
        <end position="225"/>
    </location>
</feature>
<dbReference type="InterPro" id="IPR046347">
    <property type="entry name" value="bZIP_sf"/>
</dbReference>
<name>A0AAV3QUD0_LITER</name>
<dbReference type="SMART" id="SM00338">
    <property type="entry name" value="BRLZ"/>
    <property type="match status" value="1"/>
</dbReference>
<comment type="caution">
    <text evidence="6">The sequence shown here is derived from an EMBL/GenBank/DDBJ whole genome shotgun (WGS) entry which is preliminary data.</text>
</comment>
<dbReference type="AlphaFoldDB" id="A0AAV3QUD0"/>
<evidence type="ECO:0000256" key="2">
    <source>
        <dbReference type="ARBA" id="ARBA00023125"/>
    </source>
</evidence>
<dbReference type="GO" id="GO:0003677">
    <property type="term" value="F:DNA binding"/>
    <property type="evidence" value="ECO:0007669"/>
    <property type="project" value="UniProtKB-KW"/>
</dbReference>
<gene>
    <name evidence="6" type="ORF">LIER_21946</name>
</gene>
<evidence type="ECO:0000313" key="7">
    <source>
        <dbReference type="Proteomes" id="UP001454036"/>
    </source>
</evidence>
<feature type="region of interest" description="Disordered" evidence="4">
    <location>
        <begin position="143"/>
        <end position="176"/>
    </location>
</feature>
<accession>A0AAV3QUD0</accession>
<proteinExistence type="predicted"/>
<feature type="compositionally biased region" description="Basic and acidic residues" evidence="4">
    <location>
        <begin position="149"/>
        <end position="160"/>
    </location>
</feature>
<evidence type="ECO:0000256" key="3">
    <source>
        <dbReference type="ARBA" id="ARBA00023242"/>
    </source>
</evidence>
<dbReference type="GO" id="GO:0005634">
    <property type="term" value="C:nucleus"/>
    <property type="evidence" value="ECO:0007669"/>
    <property type="project" value="UniProtKB-SubCell"/>
</dbReference>
<dbReference type="GO" id="GO:0003700">
    <property type="term" value="F:DNA-binding transcription factor activity"/>
    <property type="evidence" value="ECO:0007669"/>
    <property type="project" value="InterPro"/>
</dbReference>
<dbReference type="EMBL" id="BAABME010005889">
    <property type="protein sequence ID" value="GAA0166886.1"/>
    <property type="molecule type" value="Genomic_DNA"/>
</dbReference>
<keyword evidence="3" id="KW-0539">Nucleus</keyword>
<dbReference type="SUPFAM" id="SSF57959">
    <property type="entry name" value="Leucine zipper domain"/>
    <property type="match status" value="1"/>
</dbReference>
<sequence>MSSNELSRVSSSSSSSSASPFSPVPNQRAKTMEEVWKDINLSSLQDHLTSKDDPRATSFCGMTFQDFLARPFRTDNPISAGSAPNSSMPSATMLTLNSAQEIHFLQHYDPLKHNPFLQNQTIHQISQHQVPFDHPFVSASGSIPIGRKRFPESDHNNSSDRRHKKMIKNRESAARSRAYTNELELELAHLLEENAKLKKQQHHQKQWGVQQPGKRNLLRASSAPF</sequence>
<feature type="domain" description="BZIP" evidence="5">
    <location>
        <begin position="157"/>
        <end position="220"/>
    </location>
</feature>
<feature type="region of interest" description="Disordered" evidence="4">
    <location>
        <begin position="1"/>
        <end position="33"/>
    </location>
</feature>
<dbReference type="PANTHER" id="PTHR22952:SF433">
    <property type="entry name" value="PROTEIN FD"/>
    <property type="match status" value="1"/>
</dbReference>
<evidence type="ECO:0000313" key="6">
    <source>
        <dbReference type="EMBL" id="GAA0166886.1"/>
    </source>
</evidence>
<organism evidence="6 7">
    <name type="scientific">Lithospermum erythrorhizon</name>
    <name type="common">Purple gromwell</name>
    <name type="synonym">Lithospermum officinale var. erythrorhizon</name>
    <dbReference type="NCBI Taxonomy" id="34254"/>
    <lineage>
        <taxon>Eukaryota</taxon>
        <taxon>Viridiplantae</taxon>
        <taxon>Streptophyta</taxon>
        <taxon>Embryophyta</taxon>
        <taxon>Tracheophyta</taxon>
        <taxon>Spermatophyta</taxon>
        <taxon>Magnoliopsida</taxon>
        <taxon>eudicotyledons</taxon>
        <taxon>Gunneridae</taxon>
        <taxon>Pentapetalae</taxon>
        <taxon>asterids</taxon>
        <taxon>lamiids</taxon>
        <taxon>Boraginales</taxon>
        <taxon>Boraginaceae</taxon>
        <taxon>Boraginoideae</taxon>
        <taxon>Lithospermeae</taxon>
        <taxon>Lithospermum</taxon>
    </lineage>
</organism>